<dbReference type="EMBL" id="LR633967">
    <property type="protein sequence ID" value="VUX56264.1"/>
    <property type="molecule type" value="Genomic_DNA"/>
</dbReference>
<name>A0A7D9D2R4_9GAMM</name>
<accession>A0A7D9D2R4</accession>
<proteinExistence type="inferred from homology"/>
<protein>
    <recommendedName>
        <fullName evidence="3">Sulfotransferase family protein</fullName>
    </recommendedName>
</protein>
<evidence type="ECO:0000313" key="2">
    <source>
        <dbReference type="EMBL" id="VUX56264.1"/>
    </source>
</evidence>
<evidence type="ECO:0000256" key="1">
    <source>
        <dbReference type="ARBA" id="ARBA00009320"/>
    </source>
</evidence>
<evidence type="ECO:0008006" key="3">
    <source>
        <dbReference type="Google" id="ProtNLM"/>
    </source>
</evidence>
<dbReference type="AlphaFoldDB" id="A0A7D9D2R4"/>
<dbReference type="InterPro" id="IPR027417">
    <property type="entry name" value="P-loop_NTPase"/>
</dbReference>
<dbReference type="PANTHER" id="PTHR42743:SF11">
    <property type="entry name" value="AMINODEOXYCHORISMATE LYASE"/>
    <property type="match status" value="1"/>
</dbReference>
<dbReference type="Pfam" id="PF19798">
    <property type="entry name" value="Sulfotransfer_5"/>
    <property type="match status" value="1"/>
</dbReference>
<dbReference type="InterPro" id="IPR050571">
    <property type="entry name" value="Class-IV_PLP-Dep_Aminotrnsfr"/>
</dbReference>
<gene>
    <name evidence="2" type="ORF">JTBM06_V1_480008</name>
</gene>
<dbReference type="PANTHER" id="PTHR42743">
    <property type="entry name" value="AMINO-ACID AMINOTRANSFERASE"/>
    <property type="match status" value="1"/>
</dbReference>
<dbReference type="GO" id="GO:0019752">
    <property type="term" value="P:carboxylic acid metabolic process"/>
    <property type="evidence" value="ECO:0007669"/>
    <property type="project" value="TreeGrafter"/>
</dbReference>
<comment type="similarity">
    <text evidence="1">Belongs to the class-IV pyridoxal-phosphate-dependent aminotransferase family.</text>
</comment>
<dbReference type="SUPFAM" id="SSF52540">
    <property type="entry name" value="P-loop containing nucleoside triphosphate hydrolases"/>
    <property type="match status" value="1"/>
</dbReference>
<sequence>MKAICLWSGPRNVSTALMYSFAQRSDTRVVDEPLYGHFLRVTGTVHPGRDEIMAAVNCDGDAVMRELLADEGDSGPDILFMKQMAHHLVDIDQSFMQRTQNIFLVRDPRQMLPSLTIQMPHAQLQDTGLETQWHLYKELIDAGQQPAILDSRELLLDPGAV</sequence>
<organism evidence="2">
    <name type="scientific">uncultured Woeseiaceae bacterium</name>
    <dbReference type="NCBI Taxonomy" id="1983305"/>
    <lineage>
        <taxon>Bacteria</taxon>
        <taxon>Pseudomonadati</taxon>
        <taxon>Pseudomonadota</taxon>
        <taxon>Gammaproteobacteria</taxon>
        <taxon>Woeseiales</taxon>
        <taxon>Woeseiaceae</taxon>
        <taxon>environmental samples</taxon>
    </lineage>
</organism>
<feature type="non-terminal residue" evidence="2">
    <location>
        <position position="161"/>
    </location>
</feature>
<reference evidence="2" key="1">
    <citation type="submission" date="2019-07" db="EMBL/GenBank/DDBJ databases">
        <authorList>
            <person name="Weber M."/>
            <person name="Kostadinov I."/>
            <person name="Kostadinov D I."/>
        </authorList>
    </citation>
    <scope>NUCLEOTIDE SEQUENCE</scope>
    <source>
        <strain evidence="2">Gfbio:sag-sample-m06:053724c1-46a9-4a36-b237-ea2bf867836b</strain>
    </source>
</reference>